<evidence type="ECO:0000256" key="11">
    <source>
        <dbReference type="ARBA" id="ARBA00022989"/>
    </source>
</evidence>
<dbReference type="InterPro" id="IPR003594">
    <property type="entry name" value="HATPase_dom"/>
</dbReference>
<dbReference type="Gene3D" id="3.30.450.20">
    <property type="entry name" value="PAS domain"/>
    <property type="match status" value="1"/>
</dbReference>
<comment type="catalytic activity">
    <reaction evidence="1">
        <text>ATP + protein L-histidine = ADP + protein N-phospho-L-histidine.</text>
        <dbReference type="EC" id="2.7.13.3"/>
    </reaction>
</comment>
<reference evidence="18" key="2">
    <citation type="submission" date="2020-09" db="EMBL/GenBank/DDBJ databases">
        <authorList>
            <person name="Sun Q."/>
            <person name="Ohkuma M."/>
        </authorList>
    </citation>
    <scope>NUCLEOTIDE SEQUENCE</scope>
    <source>
        <strain evidence="18">JCM 4815</strain>
    </source>
</reference>
<dbReference type="Proteomes" id="UP000622166">
    <property type="component" value="Unassembled WGS sequence"/>
</dbReference>
<dbReference type="NCBIfam" id="TIGR00229">
    <property type="entry name" value="sensory_box"/>
    <property type="match status" value="1"/>
</dbReference>
<dbReference type="SUPFAM" id="SSF55874">
    <property type="entry name" value="ATPase domain of HSP90 chaperone/DNA topoisomerase II/histidine kinase"/>
    <property type="match status" value="1"/>
</dbReference>
<dbReference type="CDD" id="cd00075">
    <property type="entry name" value="HATPase"/>
    <property type="match status" value="1"/>
</dbReference>
<feature type="domain" description="Histidine kinase" evidence="16">
    <location>
        <begin position="139"/>
        <end position="354"/>
    </location>
</feature>
<keyword evidence="6" id="KW-0808">Transferase</keyword>
<dbReference type="SMART" id="SM00388">
    <property type="entry name" value="HisKA"/>
    <property type="match status" value="1"/>
</dbReference>
<dbReference type="EC" id="2.7.13.3" evidence="4"/>
<accession>A0A918Q3Y6</accession>
<dbReference type="GO" id="GO:0005524">
    <property type="term" value="F:ATP binding"/>
    <property type="evidence" value="ECO:0007669"/>
    <property type="project" value="UniProtKB-KW"/>
</dbReference>
<dbReference type="SMART" id="SM00091">
    <property type="entry name" value="PAS"/>
    <property type="match status" value="1"/>
</dbReference>
<keyword evidence="12" id="KW-0902">Two-component regulatory system</keyword>
<evidence type="ECO:0000256" key="9">
    <source>
        <dbReference type="ARBA" id="ARBA00022777"/>
    </source>
</evidence>
<dbReference type="SUPFAM" id="SSF47384">
    <property type="entry name" value="Homodimeric domain of signal transducing histidine kinase"/>
    <property type="match status" value="1"/>
</dbReference>
<dbReference type="InterPro" id="IPR005467">
    <property type="entry name" value="His_kinase_dom"/>
</dbReference>
<dbReference type="RefSeq" id="WP_189865005.1">
    <property type="nucleotide sequence ID" value="NZ_BMVW01000016.1"/>
</dbReference>
<keyword evidence="5" id="KW-0597">Phosphoprotein</keyword>
<dbReference type="PRINTS" id="PR00344">
    <property type="entry name" value="BCTRLSENSOR"/>
</dbReference>
<feature type="region of interest" description="Disordered" evidence="15">
    <location>
        <begin position="1"/>
        <end position="24"/>
    </location>
</feature>
<dbReference type="InterPro" id="IPR000014">
    <property type="entry name" value="PAS"/>
</dbReference>
<organism evidence="18 19">
    <name type="scientific">Streptomyces poonensis</name>
    <dbReference type="NCBI Taxonomy" id="68255"/>
    <lineage>
        <taxon>Bacteria</taxon>
        <taxon>Bacillati</taxon>
        <taxon>Actinomycetota</taxon>
        <taxon>Actinomycetes</taxon>
        <taxon>Kitasatosporales</taxon>
        <taxon>Streptomycetaceae</taxon>
        <taxon>Streptomyces</taxon>
    </lineage>
</organism>
<dbReference type="Gene3D" id="1.10.287.130">
    <property type="match status" value="1"/>
</dbReference>
<dbReference type="SUPFAM" id="SSF55785">
    <property type="entry name" value="PYP-like sensor domain (PAS domain)"/>
    <property type="match status" value="1"/>
</dbReference>
<dbReference type="GO" id="GO:0000156">
    <property type="term" value="F:phosphorelay response regulator activity"/>
    <property type="evidence" value="ECO:0007669"/>
    <property type="project" value="TreeGrafter"/>
</dbReference>
<dbReference type="GO" id="GO:0005886">
    <property type="term" value="C:plasma membrane"/>
    <property type="evidence" value="ECO:0007669"/>
    <property type="project" value="UniProtKB-SubCell"/>
</dbReference>
<feature type="domain" description="PAS" evidence="17">
    <location>
        <begin position="24"/>
        <end position="106"/>
    </location>
</feature>
<evidence type="ECO:0000256" key="4">
    <source>
        <dbReference type="ARBA" id="ARBA00012438"/>
    </source>
</evidence>
<evidence type="ECO:0000256" key="8">
    <source>
        <dbReference type="ARBA" id="ARBA00022741"/>
    </source>
</evidence>
<dbReference type="InterPro" id="IPR004358">
    <property type="entry name" value="Sig_transdc_His_kin-like_C"/>
</dbReference>
<evidence type="ECO:0000256" key="12">
    <source>
        <dbReference type="ARBA" id="ARBA00023012"/>
    </source>
</evidence>
<dbReference type="InterPro" id="IPR013767">
    <property type="entry name" value="PAS_fold"/>
</dbReference>
<keyword evidence="7" id="KW-0812">Transmembrane</keyword>
<evidence type="ECO:0000256" key="2">
    <source>
        <dbReference type="ARBA" id="ARBA00004141"/>
    </source>
</evidence>
<reference evidence="18" key="1">
    <citation type="journal article" date="2014" name="Int. J. Syst. Evol. Microbiol.">
        <title>Complete genome sequence of Corynebacterium casei LMG S-19264T (=DSM 44701T), isolated from a smear-ripened cheese.</title>
        <authorList>
            <consortium name="US DOE Joint Genome Institute (JGI-PGF)"/>
            <person name="Walter F."/>
            <person name="Albersmeier A."/>
            <person name="Kalinowski J."/>
            <person name="Ruckert C."/>
        </authorList>
    </citation>
    <scope>NUCLEOTIDE SEQUENCE</scope>
    <source>
        <strain evidence="18">JCM 4815</strain>
    </source>
</reference>
<keyword evidence="11" id="KW-1133">Transmembrane helix</keyword>
<proteinExistence type="predicted"/>
<name>A0A918Q3Y6_9ACTN</name>
<keyword evidence="13" id="KW-0472">Membrane</keyword>
<dbReference type="GO" id="GO:0000155">
    <property type="term" value="F:phosphorelay sensor kinase activity"/>
    <property type="evidence" value="ECO:0007669"/>
    <property type="project" value="InterPro"/>
</dbReference>
<evidence type="ECO:0000256" key="14">
    <source>
        <dbReference type="ARBA" id="ARBA00039401"/>
    </source>
</evidence>
<evidence type="ECO:0000256" key="15">
    <source>
        <dbReference type="SAM" id="MobiDB-lite"/>
    </source>
</evidence>
<evidence type="ECO:0000313" key="18">
    <source>
        <dbReference type="EMBL" id="GGZ33036.1"/>
    </source>
</evidence>
<evidence type="ECO:0000259" key="16">
    <source>
        <dbReference type="PROSITE" id="PS50109"/>
    </source>
</evidence>
<keyword evidence="10" id="KW-0067">ATP-binding</keyword>
<dbReference type="AlphaFoldDB" id="A0A918Q3Y6"/>
<gene>
    <name evidence="18" type="ORF">GCM10010365_62490</name>
</gene>
<dbReference type="Pfam" id="PF02518">
    <property type="entry name" value="HATPase_c"/>
    <property type="match status" value="1"/>
</dbReference>
<dbReference type="GO" id="GO:0006355">
    <property type="term" value="P:regulation of DNA-templated transcription"/>
    <property type="evidence" value="ECO:0007669"/>
    <property type="project" value="InterPro"/>
</dbReference>
<dbReference type="GO" id="GO:0030295">
    <property type="term" value="F:protein kinase activator activity"/>
    <property type="evidence" value="ECO:0007669"/>
    <property type="project" value="TreeGrafter"/>
</dbReference>
<evidence type="ECO:0000256" key="7">
    <source>
        <dbReference type="ARBA" id="ARBA00022692"/>
    </source>
</evidence>
<dbReference type="PROSITE" id="PS50112">
    <property type="entry name" value="PAS"/>
    <property type="match status" value="1"/>
</dbReference>
<keyword evidence="9" id="KW-0418">Kinase</keyword>
<dbReference type="PROSITE" id="PS50109">
    <property type="entry name" value="HIS_KIN"/>
    <property type="match status" value="1"/>
</dbReference>
<dbReference type="PANTHER" id="PTHR42878">
    <property type="entry name" value="TWO-COMPONENT HISTIDINE KINASE"/>
    <property type="match status" value="1"/>
</dbReference>
<dbReference type="InterPro" id="IPR036890">
    <property type="entry name" value="HATPase_C_sf"/>
</dbReference>
<dbReference type="Gene3D" id="3.30.565.10">
    <property type="entry name" value="Histidine kinase-like ATPase, C-terminal domain"/>
    <property type="match status" value="1"/>
</dbReference>
<comment type="caution">
    <text evidence="18">The sequence shown here is derived from an EMBL/GenBank/DDBJ whole genome shotgun (WGS) entry which is preliminary data.</text>
</comment>
<dbReference type="EMBL" id="BMVW01000016">
    <property type="protein sequence ID" value="GGZ33036.1"/>
    <property type="molecule type" value="Genomic_DNA"/>
</dbReference>
<dbReference type="InterPro" id="IPR003661">
    <property type="entry name" value="HisK_dim/P_dom"/>
</dbReference>
<comment type="subcellular location">
    <subcellularLocation>
        <location evidence="3">Cell membrane</location>
    </subcellularLocation>
    <subcellularLocation>
        <location evidence="2">Membrane</location>
        <topology evidence="2">Multi-pass membrane protein</topology>
    </subcellularLocation>
</comment>
<dbReference type="Pfam" id="PF00512">
    <property type="entry name" value="HisKA"/>
    <property type="match status" value="1"/>
</dbReference>
<evidence type="ECO:0000256" key="10">
    <source>
        <dbReference type="ARBA" id="ARBA00022840"/>
    </source>
</evidence>
<dbReference type="Pfam" id="PF00989">
    <property type="entry name" value="PAS"/>
    <property type="match status" value="1"/>
</dbReference>
<dbReference type="InterPro" id="IPR036097">
    <property type="entry name" value="HisK_dim/P_sf"/>
</dbReference>
<evidence type="ECO:0000256" key="1">
    <source>
        <dbReference type="ARBA" id="ARBA00000085"/>
    </source>
</evidence>
<evidence type="ECO:0000259" key="17">
    <source>
        <dbReference type="PROSITE" id="PS50112"/>
    </source>
</evidence>
<evidence type="ECO:0000256" key="3">
    <source>
        <dbReference type="ARBA" id="ARBA00004236"/>
    </source>
</evidence>
<dbReference type="InterPro" id="IPR035965">
    <property type="entry name" value="PAS-like_dom_sf"/>
</dbReference>
<dbReference type="PANTHER" id="PTHR42878:SF7">
    <property type="entry name" value="SENSOR HISTIDINE KINASE GLRK"/>
    <property type="match status" value="1"/>
</dbReference>
<dbReference type="CDD" id="cd00130">
    <property type="entry name" value="PAS"/>
    <property type="match status" value="1"/>
</dbReference>
<evidence type="ECO:0000313" key="19">
    <source>
        <dbReference type="Proteomes" id="UP000622166"/>
    </source>
</evidence>
<dbReference type="CDD" id="cd00082">
    <property type="entry name" value="HisKA"/>
    <property type="match status" value="1"/>
</dbReference>
<dbReference type="SMART" id="SM00387">
    <property type="entry name" value="HATPase_c"/>
    <property type="match status" value="1"/>
</dbReference>
<keyword evidence="8" id="KW-0547">Nucleotide-binding</keyword>
<feature type="compositionally biased region" description="Basic and acidic residues" evidence="15">
    <location>
        <begin position="15"/>
        <end position="24"/>
    </location>
</feature>
<dbReference type="InterPro" id="IPR050351">
    <property type="entry name" value="BphY/WalK/GraS-like"/>
</dbReference>
<keyword evidence="19" id="KW-1185">Reference proteome</keyword>
<evidence type="ECO:0000256" key="13">
    <source>
        <dbReference type="ARBA" id="ARBA00023136"/>
    </source>
</evidence>
<dbReference type="GO" id="GO:0007234">
    <property type="term" value="P:osmosensory signaling via phosphorelay pathway"/>
    <property type="evidence" value="ECO:0007669"/>
    <property type="project" value="TreeGrafter"/>
</dbReference>
<protein>
    <recommendedName>
        <fullName evidence="14">Sensor-like histidine kinase SenX3</fullName>
        <ecNumber evidence="4">2.7.13.3</ecNumber>
    </recommendedName>
</protein>
<evidence type="ECO:0000256" key="6">
    <source>
        <dbReference type="ARBA" id="ARBA00022679"/>
    </source>
</evidence>
<sequence length="366" mass="39759">MNDGVAPGSRSPSPGEREPGGPDHEDIVRAVLAASADGIVAIDEQGVIRYCNPAATELFGRPVDDLTGSDLGSPLAVGETVIDLVLPGGGSRVVDMRVTTTVFEGERLHVIALRDITRRRQAERELEEALERRNVVVAVAAHQLHNPLATIGLLVAVLRDRRVAADAERRTEILARIGERVTHLQGLVRKLLTASRIDAHEAGGTPEHVPVLGFLIERLADLGERAESVRLSCGRGLRAYVDRVAFSEMLTNYLENALSYGRPPVEVRAEERTEEGGGRWVDITVRDHGPGVAPDFLPRLFERFSRDPAHGQGTDGAGLGLWIVRNLARANGGDAWYEPQPDGACFRLRLPKAGAGERTWPYGDRS</sequence>
<evidence type="ECO:0000256" key="5">
    <source>
        <dbReference type="ARBA" id="ARBA00022553"/>
    </source>
</evidence>